<feature type="repeat" description="TPR" evidence="14">
    <location>
        <begin position="576"/>
        <end position="609"/>
    </location>
</feature>
<dbReference type="PANTHER" id="PTHR44216">
    <property type="entry name" value="PROTEIN O-MANNOSYL-TRANSFERASE TMTC2"/>
    <property type="match status" value="1"/>
</dbReference>
<feature type="transmembrane region" description="Helical" evidence="16">
    <location>
        <begin position="471"/>
        <end position="490"/>
    </location>
</feature>
<evidence type="ECO:0000256" key="8">
    <source>
        <dbReference type="ARBA" id="ARBA00022692"/>
    </source>
</evidence>
<dbReference type="InterPro" id="IPR003342">
    <property type="entry name" value="ArnT-like_N"/>
</dbReference>
<evidence type="ECO:0000256" key="10">
    <source>
        <dbReference type="ARBA" id="ARBA00022803"/>
    </source>
</evidence>
<dbReference type="InterPro" id="IPR011990">
    <property type="entry name" value="TPR-like_helical_dom_sf"/>
</dbReference>
<dbReference type="EMBL" id="JAIZAY010000012">
    <property type="protein sequence ID" value="KAJ8032021.1"/>
    <property type="molecule type" value="Genomic_DNA"/>
</dbReference>
<evidence type="ECO:0000256" key="16">
    <source>
        <dbReference type="SAM" id="Phobius"/>
    </source>
</evidence>
<keyword evidence="7" id="KW-0808">Transferase</keyword>
<evidence type="ECO:0000256" key="14">
    <source>
        <dbReference type="PROSITE-ProRule" id="PRU00339"/>
    </source>
</evidence>
<dbReference type="GO" id="GO:0004169">
    <property type="term" value="F:dolichyl-phosphate-mannose-protein mannosyltransferase activity"/>
    <property type="evidence" value="ECO:0007669"/>
    <property type="project" value="UniProtKB-EC"/>
</dbReference>
<feature type="transmembrane region" description="Helical" evidence="16">
    <location>
        <begin position="269"/>
        <end position="293"/>
    </location>
</feature>
<keyword evidence="20" id="KW-1185">Reference proteome</keyword>
<evidence type="ECO:0000256" key="3">
    <source>
        <dbReference type="ARBA" id="ARBA00004922"/>
    </source>
</evidence>
<dbReference type="PROSITE" id="PS50293">
    <property type="entry name" value="TPR_REGION"/>
    <property type="match status" value="4"/>
</dbReference>
<dbReference type="PANTHER" id="PTHR44216:SF3">
    <property type="entry name" value="PROTEIN O-MANNOSYL-TRANSFERASE TMTC2"/>
    <property type="match status" value="1"/>
</dbReference>
<keyword evidence="10 14" id="KW-0802">TPR repeat</keyword>
<dbReference type="EC" id="2.4.1.109" evidence="5"/>
<evidence type="ECO:0000256" key="4">
    <source>
        <dbReference type="ARBA" id="ARBA00007882"/>
    </source>
</evidence>
<keyword evidence="12 16" id="KW-1133">Transmembrane helix</keyword>
<accession>A0A9Q1BSI8</accession>
<feature type="transmembrane region" description="Helical" evidence="16">
    <location>
        <begin position="441"/>
        <end position="465"/>
    </location>
</feature>
<dbReference type="Gene3D" id="1.25.40.10">
    <property type="entry name" value="Tetratricopeptide repeat domain"/>
    <property type="match status" value="3"/>
</dbReference>
<evidence type="ECO:0000256" key="5">
    <source>
        <dbReference type="ARBA" id="ARBA00012839"/>
    </source>
</evidence>
<dbReference type="InterPro" id="IPR019734">
    <property type="entry name" value="TPR_rpt"/>
</dbReference>
<evidence type="ECO:0000256" key="9">
    <source>
        <dbReference type="ARBA" id="ARBA00022737"/>
    </source>
</evidence>
<feature type="repeat" description="TPR" evidence="14">
    <location>
        <begin position="655"/>
        <end position="688"/>
    </location>
</feature>
<evidence type="ECO:0000313" key="19">
    <source>
        <dbReference type="EMBL" id="KAJ8032021.1"/>
    </source>
</evidence>
<comment type="subcellular location">
    <subcellularLocation>
        <location evidence="1">Endomembrane system</location>
        <topology evidence="1">Multi-pass membrane protein</topology>
    </subcellularLocation>
    <subcellularLocation>
        <location evidence="2">Endoplasmic reticulum</location>
    </subcellularLocation>
</comment>
<feature type="transmembrane region" description="Helical" evidence="16">
    <location>
        <begin position="502"/>
        <end position="521"/>
    </location>
</feature>
<dbReference type="SMART" id="SM00028">
    <property type="entry name" value="TPR"/>
    <property type="match status" value="9"/>
</dbReference>
<keyword evidence="13 16" id="KW-0472">Membrane</keyword>
<keyword evidence="9" id="KW-0677">Repeat</keyword>
<sequence>MYEILGSGFLAFVVYWNTLSAGFAYDDSRAIQKNPDLLPTTPWTNIWKDDFWGTPLSHTGSHKSYRPLCTVSFRLNYVLGELDPFSYHLVNVLLHCLVTTLVTYTYKRLLKRSSTAGLAGVLFACHPIHTEAVAGVVGRADVGAALFFILSFLFYTKYCELRDGSKPLLSNIFWMLLSILAAGMSMLTKEQGLTVLAVNLTFDLFIHHKIPLSKFGDVFLKKKYFHLRQGILSQVIAGVVFLSLRLYITGSSPPSFSPSDNPAADSDDLMTRTLTFLFLPVMNFWLLVCPYTLSFDWSMGAVPLVETIFDWRNFCSLTFYGFLVVVAAWILNILSKIKGEERVSDVTSDVMKHINGKCSSGELNGNSVGNGFHSKYYVNGKSTAKGPTYRGHKLNNGLSKSKQTNHHQSAINCSTRRGDSTSSSPTHVNIIGAVEKRTFNIIIAGLSFLIFPFLPATNLFLYVGFVIAERILYIPSIGFCLLLAFGIERLMETTKGHKVKKFLASFLVLLLISAYSTRTVLRNQDWLSEETLYRSGIAINPPKAWGNLANILKMEGKIAEAEVAYRNALKHRSNMADVHYNLGILLQESQRFEEAIESYQKAIHFRPRLSMAHLNLGIVLSEVGRVKEAELTYRHATTLTDDGLKDPRNQMRGIISSMFNLGRLLQDQGRYQEALGVYQTALERRPDFYAPQSLYNMLGETYFHLHQLKEAEFWYKKSLEAKPDHVPAHLTYANLLSKTNRGLQAENLLKEALVLDPSNANVYRHYGQLLNERGRHKDAASYYQKAFDLKPDDFEIAFNLANALRQAGDSEAAEFYYWKASELKPDEAHTHMNLGAILHMNNKLEEAEKSYLRALEIEPEHETTSQNLRKLRTLMKKRERDAR</sequence>
<evidence type="ECO:0000256" key="12">
    <source>
        <dbReference type="ARBA" id="ARBA00022989"/>
    </source>
</evidence>
<evidence type="ECO:0000256" key="13">
    <source>
        <dbReference type="ARBA" id="ARBA00023136"/>
    </source>
</evidence>
<feature type="transmembrane region" description="Helical" evidence="16">
    <location>
        <begin position="231"/>
        <end position="248"/>
    </location>
</feature>
<dbReference type="Pfam" id="PF00515">
    <property type="entry name" value="TPR_1"/>
    <property type="match status" value="1"/>
</dbReference>
<feature type="transmembrane region" description="Helical" evidence="16">
    <location>
        <begin position="85"/>
        <end position="106"/>
    </location>
</feature>
<dbReference type="GO" id="GO:0005789">
    <property type="term" value="C:endoplasmic reticulum membrane"/>
    <property type="evidence" value="ECO:0007669"/>
    <property type="project" value="TreeGrafter"/>
</dbReference>
<evidence type="ECO:0000313" key="20">
    <source>
        <dbReference type="Proteomes" id="UP001152320"/>
    </source>
</evidence>
<keyword evidence="6" id="KW-0328">Glycosyltransferase</keyword>
<comment type="caution">
    <text evidence="19">The sequence shown here is derived from an EMBL/GenBank/DDBJ whole genome shotgun (WGS) entry which is preliminary data.</text>
</comment>
<dbReference type="Pfam" id="PF13432">
    <property type="entry name" value="TPR_16"/>
    <property type="match status" value="2"/>
</dbReference>
<dbReference type="InterPro" id="IPR013618">
    <property type="entry name" value="TMTC_DUF1736"/>
</dbReference>
<proteinExistence type="inferred from homology"/>
<organism evidence="19 20">
    <name type="scientific">Holothuria leucospilota</name>
    <name type="common">Black long sea cucumber</name>
    <name type="synonym">Mertensiothuria leucospilota</name>
    <dbReference type="NCBI Taxonomy" id="206669"/>
    <lineage>
        <taxon>Eukaryota</taxon>
        <taxon>Metazoa</taxon>
        <taxon>Echinodermata</taxon>
        <taxon>Eleutherozoa</taxon>
        <taxon>Echinozoa</taxon>
        <taxon>Holothuroidea</taxon>
        <taxon>Aspidochirotacea</taxon>
        <taxon>Aspidochirotida</taxon>
        <taxon>Holothuriidae</taxon>
        <taxon>Holothuria</taxon>
    </lineage>
</organism>
<keyword evidence="8 16" id="KW-0812">Transmembrane</keyword>
<feature type="domain" description="DUF1736" evidence="18">
    <location>
        <begin position="251"/>
        <end position="324"/>
    </location>
</feature>
<dbReference type="Proteomes" id="UP001152320">
    <property type="component" value="Chromosome 12"/>
</dbReference>
<evidence type="ECO:0000259" key="18">
    <source>
        <dbReference type="Pfam" id="PF08409"/>
    </source>
</evidence>
<feature type="transmembrane region" description="Helical" evidence="16">
    <location>
        <begin position="136"/>
        <end position="156"/>
    </location>
</feature>
<evidence type="ECO:0000259" key="17">
    <source>
        <dbReference type="Pfam" id="PF02366"/>
    </source>
</evidence>
<dbReference type="PROSITE" id="PS50005">
    <property type="entry name" value="TPR"/>
    <property type="match status" value="5"/>
</dbReference>
<evidence type="ECO:0000256" key="1">
    <source>
        <dbReference type="ARBA" id="ARBA00004127"/>
    </source>
</evidence>
<feature type="repeat" description="TPR" evidence="14">
    <location>
        <begin position="760"/>
        <end position="793"/>
    </location>
</feature>
<gene>
    <name evidence="19" type="ORF">HOLleu_25423</name>
</gene>
<protein>
    <recommendedName>
        <fullName evidence="5">dolichyl-phosphate-mannose--protein mannosyltransferase</fullName>
        <ecNumber evidence="5">2.4.1.109</ecNumber>
    </recommendedName>
</protein>
<evidence type="ECO:0000256" key="11">
    <source>
        <dbReference type="ARBA" id="ARBA00022824"/>
    </source>
</evidence>
<dbReference type="OrthoDB" id="19588at2759"/>
<comment type="pathway">
    <text evidence="3">Protein modification; protein glycosylation.</text>
</comment>
<reference evidence="19" key="1">
    <citation type="submission" date="2021-10" db="EMBL/GenBank/DDBJ databases">
        <title>Tropical sea cucumber genome reveals ecological adaptation and Cuvierian tubules defense mechanism.</title>
        <authorList>
            <person name="Chen T."/>
        </authorList>
    </citation>
    <scope>NUCLEOTIDE SEQUENCE</scope>
    <source>
        <strain evidence="19">Nanhai2018</strain>
        <tissue evidence="19">Muscle</tissue>
    </source>
</reference>
<evidence type="ECO:0000256" key="6">
    <source>
        <dbReference type="ARBA" id="ARBA00022676"/>
    </source>
</evidence>
<feature type="repeat" description="TPR" evidence="14">
    <location>
        <begin position="692"/>
        <end position="725"/>
    </location>
</feature>
<feature type="region of interest" description="Disordered" evidence="15">
    <location>
        <begin position="395"/>
        <end position="423"/>
    </location>
</feature>
<evidence type="ECO:0000256" key="15">
    <source>
        <dbReference type="SAM" id="MobiDB-lite"/>
    </source>
</evidence>
<feature type="compositionally biased region" description="Polar residues" evidence="15">
    <location>
        <begin position="396"/>
        <end position="423"/>
    </location>
</feature>
<feature type="transmembrane region" description="Helical" evidence="16">
    <location>
        <begin position="168"/>
        <end position="187"/>
    </location>
</feature>
<evidence type="ECO:0000256" key="7">
    <source>
        <dbReference type="ARBA" id="ARBA00022679"/>
    </source>
</evidence>
<dbReference type="SUPFAM" id="SSF48452">
    <property type="entry name" value="TPR-like"/>
    <property type="match status" value="2"/>
</dbReference>
<feature type="transmembrane region" description="Helical" evidence="16">
    <location>
        <begin position="313"/>
        <end position="334"/>
    </location>
</feature>
<feature type="domain" description="ArnT-like N-terminal" evidence="17">
    <location>
        <begin position="76"/>
        <end position="202"/>
    </location>
</feature>
<comment type="similarity">
    <text evidence="4">Belongs to the TMTC family.</text>
</comment>
<dbReference type="Pfam" id="PF13424">
    <property type="entry name" value="TPR_12"/>
    <property type="match status" value="1"/>
</dbReference>
<keyword evidence="11" id="KW-0256">Endoplasmic reticulum</keyword>
<feature type="repeat" description="TPR" evidence="14">
    <location>
        <begin position="828"/>
        <end position="861"/>
    </location>
</feature>
<evidence type="ECO:0000256" key="2">
    <source>
        <dbReference type="ARBA" id="ARBA00004240"/>
    </source>
</evidence>
<name>A0A9Q1BSI8_HOLLE</name>
<dbReference type="InterPro" id="IPR052384">
    <property type="entry name" value="TMTC_O-mannosyltransferase"/>
</dbReference>
<dbReference type="Pfam" id="PF08409">
    <property type="entry name" value="TMTC_DUF1736"/>
    <property type="match status" value="1"/>
</dbReference>
<dbReference type="Pfam" id="PF02366">
    <property type="entry name" value="PMT"/>
    <property type="match status" value="1"/>
</dbReference>
<dbReference type="AlphaFoldDB" id="A0A9Q1BSI8"/>